<gene>
    <name evidence="1" type="ORF">PV09_03014</name>
</gene>
<keyword evidence="2" id="KW-1185">Reference proteome</keyword>
<dbReference type="VEuPathDB" id="FungiDB:PV09_03014"/>
<dbReference type="RefSeq" id="XP_016215674.1">
    <property type="nucleotide sequence ID" value="XM_016356151.1"/>
</dbReference>
<organism evidence="1 2">
    <name type="scientific">Verruconis gallopava</name>
    <dbReference type="NCBI Taxonomy" id="253628"/>
    <lineage>
        <taxon>Eukaryota</taxon>
        <taxon>Fungi</taxon>
        <taxon>Dikarya</taxon>
        <taxon>Ascomycota</taxon>
        <taxon>Pezizomycotina</taxon>
        <taxon>Dothideomycetes</taxon>
        <taxon>Pleosporomycetidae</taxon>
        <taxon>Venturiales</taxon>
        <taxon>Sympoventuriaceae</taxon>
        <taxon>Verruconis</taxon>
    </lineage>
</organism>
<proteinExistence type="predicted"/>
<dbReference type="InParanoid" id="A0A0D2AGV3"/>
<sequence length="123" mass="14410">MSQINVPFSYLRTRPALPNSQNSILAHKSTRTRAMYFFQRPLDSSSCWAGQTERLVSSFTTMARRRCSCRLFMITESCIPRGSKRRERYMWARREGKSVQSRYGPVLRDVSSKEEGLNRMLMM</sequence>
<dbReference type="AlphaFoldDB" id="A0A0D2AGV3"/>
<protein>
    <submittedName>
        <fullName evidence="1">Uncharacterized protein</fullName>
    </submittedName>
</protein>
<reference evidence="1 2" key="1">
    <citation type="submission" date="2015-01" db="EMBL/GenBank/DDBJ databases">
        <title>The Genome Sequence of Ochroconis gallopava CBS43764.</title>
        <authorList>
            <consortium name="The Broad Institute Genomics Platform"/>
            <person name="Cuomo C."/>
            <person name="de Hoog S."/>
            <person name="Gorbushina A."/>
            <person name="Stielow B."/>
            <person name="Teixiera M."/>
            <person name="Abouelleil A."/>
            <person name="Chapman S.B."/>
            <person name="Priest M."/>
            <person name="Young S.K."/>
            <person name="Wortman J."/>
            <person name="Nusbaum C."/>
            <person name="Birren B."/>
        </authorList>
    </citation>
    <scope>NUCLEOTIDE SEQUENCE [LARGE SCALE GENOMIC DNA]</scope>
    <source>
        <strain evidence="1 2">CBS 43764</strain>
    </source>
</reference>
<dbReference type="GeneID" id="27310987"/>
<evidence type="ECO:0000313" key="1">
    <source>
        <dbReference type="EMBL" id="KIW05805.1"/>
    </source>
</evidence>
<dbReference type="Proteomes" id="UP000053259">
    <property type="component" value="Unassembled WGS sequence"/>
</dbReference>
<name>A0A0D2AGV3_9PEZI</name>
<accession>A0A0D2AGV3</accession>
<dbReference type="HOGENOM" id="CLU_2016974_0_0_1"/>
<dbReference type="EMBL" id="KN847536">
    <property type="protein sequence ID" value="KIW05805.1"/>
    <property type="molecule type" value="Genomic_DNA"/>
</dbReference>
<evidence type="ECO:0000313" key="2">
    <source>
        <dbReference type="Proteomes" id="UP000053259"/>
    </source>
</evidence>